<dbReference type="GO" id="GO:0000981">
    <property type="term" value="F:DNA-binding transcription factor activity, RNA polymerase II-specific"/>
    <property type="evidence" value="ECO:0000318"/>
    <property type="project" value="GO_Central"/>
</dbReference>
<dbReference type="Proteomes" id="UP000006906">
    <property type="component" value="Chromosome 6"/>
</dbReference>
<dbReference type="GO" id="GO:0005634">
    <property type="term" value="C:nucleus"/>
    <property type="evidence" value="ECO:0000318"/>
    <property type="project" value="GO_Central"/>
</dbReference>
<dbReference type="GO" id="GO:0000977">
    <property type="term" value="F:RNA polymerase II transcription regulatory region sequence-specific DNA binding"/>
    <property type="evidence" value="ECO:0000318"/>
    <property type="project" value="GO_Central"/>
</dbReference>
<name>A0A2K3DP82_CHLRE</name>
<feature type="region of interest" description="Disordered" evidence="3">
    <location>
        <begin position="238"/>
        <end position="334"/>
    </location>
</feature>
<accession>A0A2K3DP82</accession>
<dbReference type="InParanoid" id="A0A2K3DP82"/>
<evidence type="ECO:0000313" key="4">
    <source>
        <dbReference type="EMBL" id="PNW82318.1"/>
    </source>
</evidence>
<evidence type="ECO:0000256" key="2">
    <source>
        <dbReference type="ARBA" id="ARBA00023125"/>
    </source>
</evidence>
<dbReference type="Gramene" id="PNW82318">
    <property type="protein sequence ID" value="PNW82318"/>
    <property type="gene ID" value="CHLRE_06g278208v5"/>
</dbReference>
<sequence length="334" mass="33789">MPPGAMQGPPAALIGDQELLSEVLKVQNKIFYLDLKENGRGKYIKIAEKGKYRPKSSVVVPLSGLHSFIQLFDFYMNTEGPGPQSRDVVVESKVFNFSCGENDRGRFLRIFESGGGYPAGGSSLMVPAGWGNANIRAFRESFEKIANWLGQTGMPTVDMSSGLALTSAPDAVTLDVSKEGGPVLSVGSKHFFFDARMNDRGRYLKIKEVSGNMKTLLVVPAHAVAQFQEAISIAMMAPPRPDNEAAGGGNGGGGMQGGSGGMGPGGMGPGGMGPGGMGPGGMGPGGMGPGGMGPGGMGPGGMGPGGMGMGGGPGGPQQGVPGGPGGLPAAMQQA</sequence>
<dbReference type="Pfam" id="PF04845">
    <property type="entry name" value="PurA"/>
    <property type="match status" value="2"/>
</dbReference>
<keyword evidence="2" id="KW-0238">DNA-binding</keyword>
<feature type="compositionally biased region" description="Gly residues" evidence="3">
    <location>
        <begin position="246"/>
        <end position="326"/>
    </location>
</feature>
<dbReference type="FunFam" id="3.10.450.700:FF:000002">
    <property type="entry name" value="Transcription factor Pur-alpha 1"/>
    <property type="match status" value="1"/>
</dbReference>
<organism evidence="4 5">
    <name type="scientific">Chlamydomonas reinhardtii</name>
    <name type="common">Chlamydomonas smithii</name>
    <dbReference type="NCBI Taxonomy" id="3055"/>
    <lineage>
        <taxon>Eukaryota</taxon>
        <taxon>Viridiplantae</taxon>
        <taxon>Chlorophyta</taxon>
        <taxon>core chlorophytes</taxon>
        <taxon>Chlorophyceae</taxon>
        <taxon>CS clade</taxon>
        <taxon>Chlamydomonadales</taxon>
        <taxon>Chlamydomonadaceae</taxon>
        <taxon>Chlamydomonas</taxon>
    </lineage>
</organism>
<protein>
    <recommendedName>
        <fullName evidence="6">Transcription factor Pur-alpha 1</fullName>
    </recommendedName>
</protein>
<gene>
    <name evidence="4" type="ORF">CHLRE_06g278208v5</name>
</gene>
<dbReference type="GeneID" id="5723552"/>
<dbReference type="GO" id="GO:0032422">
    <property type="term" value="F:purine-rich negative regulatory element binding"/>
    <property type="evidence" value="ECO:0000318"/>
    <property type="project" value="GO_Central"/>
</dbReference>
<dbReference type="EMBL" id="CM008967">
    <property type="protein sequence ID" value="PNW82318.1"/>
    <property type="molecule type" value="Genomic_DNA"/>
</dbReference>
<dbReference type="OrthoDB" id="523901at2759"/>
<dbReference type="InterPro" id="IPR006628">
    <property type="entry name" value="PUR-bd_fam"/>
</dbReference>
<dbReference type="SMART" id="SM00712">
    <property type="entry name" value="PUR"/>
    <property type="match status" value="3"/>
</dbReference>
<dbReference type="ExpressionAtlas" id="A0A2K3DP82">
    <property type="expression patterns" value="differential"/>
</dbReference>
<proteinExistence type="inferred from homology"/>
<dbReference type="AlphaFoldDB" id="A0A2K3DP82"/>
<dbReference type="PANTHER" id="PTHR12611">
    <property type="entry name" value="PUR-TRANSCRIPTIONAL ACTIVATOR"/>
    <property type="match status" value="1"/>
</dbReference>
<dbReference type="RefSeq" id="XP_042923843.1">
    <property type="nucleotide sequence ID" value="XM_043063139.1"/>
</dbReference>
<dbReference type="PANTHER" id="PTHR12611:SF0">
    <property type="entry name" value="PURINE-RICH BINDING PROTEIN-ALPHA, ISOFORM B"/>
    <property type="match status" value="1"/>
</dbReference>
<evidence type="ECO:0000256" key="3">
    <source>
        <dbReference type="SAM" id="MobiDB-lite"/>
    </source>
</evidence>
<dbReference type="FunCoup" id="A0A2K3DP82">
    <property type="interactions" value="1285"/>
</dbReference>
<comment type="similarity">
    <text evidence="1">Belongs to the PUR DNA-binding protein family.</text>
</comment>
<keyword evidence="5" id="KW-1185">Reference proteome</keyword>
<evidence type="ECO:0000256" key="1">
    <source>
        <dbReference type="ARBA" id="ARBA00009251"/>
    </source>
</evidence>
<evidence type="ECO:0008006" key="6">
    <source>
        <dbReference type="Google" id="ProtNLM"/>
    </source>
</evidence>
<dbReference type="Gene3D" id="3.10.450.700">
    <property type="match status" value="3"/>
</dbReference>
<reference evidence="4 5" key="1">
    <citation type="journal article" date="2007" name="Science">
        <title>The Chlamydomonas genome reveals the evolution of key animal and plant functions.</title>
        <authorList>
            <person name="Merchant S.S."/>
            <person name="Prochnik S.E."/>
            <person name="Vallon O."/>
            <person name="Harris E.H."/>
            <person name="Karpowicz S.J."/>
            <person name="Witman G.B."/>
            <person name="Terry A."/>
            <person name="Salamov A."/>
            <person name="Fritz-Laylin L.K."/>
            <person name="Marechal-Drouard L."/>
            <person name="Marshall W.F."/>
            <person name="Qu L.H."/>
            <person name="Nelson D.R."/>
            <person name="Sanderfoot A.A."/>
            <person name="Spalding M.H."/>
            <person name="Kapitonov V.V."/>
            <person name="Ren Q."/>
            <person name="Ferris P."/>
            <person name="Lindquist E."/>
            <person name="Shapiro H."/>
            <person name="Lucas S.M."/>
            <person name="Grimwood J."/>
            <person name="Schmutz J."/>
            <person name="Cardol P."/>
            <person name="Cerutti H."/>
            <person name="Chanfreau G."/>
            <person name="Chen C.L."/>
            <person name="Cognat V."/>
            <person name="Croft M.T."/>
            <person name="Dent R."/>
            <person name="Dutcher S."/>
            <person name="Fernandez E."/>
            <person name="Fukuzawa H."/>
            <person name="Gonzalez-Ballester D."/>
            <person name="Gonzalez-Halphen D."/>
            <person name="Hallmann A."/>
            <person name="Hanikenne M."/>
            <person name="Hippler M."/>
            <person name="Inwood W."/>
            <person name="Jabbari K."/>
            <person name="Kalanon M."/>
            <person name="Kuras R."/>
            <person name="Lefebvre P.A."/>
            <person name="Lemaire S.D."/>
            <person name="Lobanov A.V."/>
            <person name="Lohr M."/>
            <person name="Manuell A."/>
            <person name="Meier I."/>
            <person name="Mets L."/>
            <person name="Mittag M."/>
            <person name="Mittelmeier T."/>
            <person name="Moroney J.V."/>
            <person name="Moseley J."/>
            <person name="Napoli C."/>
            <person name="Nedelcu A.M."/>
            <person name="Niyogi K."/>
            <person name="Novoselov S.V."/>
            <person name="Paulsen I.T."/>
            <person name="Pazour G."/>
            <person name="Purton S."/>
            <person name="Ral J.P."/>
            <person name="Riano-Pachon D.M."/>
            <person name="Riekhof W."/>
            <person name="Rymarquis L."/>
            <person name="Schroda M."/>
            <person name="Stern D."/>
            <person name="Umen J."/>
            <person name="Willows R."/>
            <person name="Wilson N."/>
            <person name="Zimmer S.L."/>
            <person name="Allmer J."/>
            <person name="Balk J."/>
            <person name="Bisova K."/>
            <person name="Chen C.J."/>
            <person name="Elias M."/>
            <person name="Gendler K."/>
            <person name="Hauser C."/>
            <person name="Lamb M.R."/>
            <person name="Ledford H."/>
            <person name="Long J.C."/>
            <person name="Minagawa J."/>
            <person name="Page M.D."/>
            <person name="Pan J."/>
            <person name="Pootakham W."/>
            <person name="Roje S."/>
            <person name="Rose A."/>
            <person name="Stahlberg E."/>
            <person name="Terauchi A.M."/>
            <person name="Yang P."/>
            <person name="Ball S."/>
            <person name="Bowler C."/>
            <person name="Dieckmann C.L."/>
            <person name="Gladyshev V.N."/>
            <person name="Green P."/>
            <person name="Jorgensen R."/>
            <person name="Mayfield S."/>
            <person name="Mueller-Roeber B."/>
            <person name="Rajamani S."/>
            <person name="Sayre R.T."/>
            <person name="Brokstein P."/>
            <person name="Dubchak I."/>
            <person name="Goodstein D."/>
            <person name="Hornick L."/>
            <person name="Huang Y.W."/>
            <person name="Jhaveri J."/>
            <person name="Luo Y."/>
            <person name="Martinez D."/>
            <person name="Ngau W.C."/>
            <person name="Otillar B."/>
            <person name="Poliakov A."/>
            <person name="Porter A."/>
            <person name="Szajkowski L."/>
            <person name="Werner G."/>
            <person name="Zhou K."/>
            <person name="Grigoriev I.V."/>
            <person name="Rokhsar D.S."/>
            <person name="Grossman A.R."/>
        </authorList>
    </citation>
    <scope>NUCLEOTIDE SEQUENCE [LARGE SCALE GENOMIC DNA]</scope>
    <source>
        <strain evidence="5">CC-503</strain>
    </source>
</reference>
<dbReference type="GO" id="GO:0006357">
    <property type="term" value="P:regulation of transcription by RNA polymerase II"/>
    <property type="evidence" value="ECO:0000318"/>
    <property type="project" value="GO_Central"/>
</dbReference>
<dbReference type="KEGG" id="cre:CHLRE_06g278208v5"/>
<evidence type="ECO:0000313" key="5">
    <source>
        <dbReference type="Proteomes" id="UP000006906"/>
    </source>
</evidence>